<evidence type="ECO:0000313" key="9">
    <source>
        <dbReference type="Proteomes" id="UP000734854"/>
    </source>
</evidence>
<dbReference type="GO" id="GO:0043565">
    <property type="term" value="F:sequence-specific DNA binding"/>
    <property type="evidence" value="ECO:0007669"/>
    <property type="project" value="InterPro"/>
</dbReference>
<evidence type="ECO:0000313" key="8">
    <source>
        <dbReference type="EMBL" id="KAG6471979.1"/>
    </source>
</evidence>
<evidence type="ECO:0000256" key="2">
    <source>
        <dbReference type="ARBA" id="ARBA00023015"/>
    </source>
</evidence>
<name>A0A8J5EV44_ZINOF</name>
<dbReference type="InterPro" id="IPR003657">
    <property type="entry name" value="WRKY_dom"/>
</dbReference>
<comment type="caution">
    <text evidence="8">The sequence shown here is derived from an EMBL/GenBank/DDBJ whole genome shotgun (WGS) entry which is preliminary data.</text>
</comment>
<dbReference type="Proteomes" id="UP000734854">
    <property type="component" value="Unassembled WGS sequence"/>
</dbReference>
<dbReference type="PANTHER" id="PTHR31429">
    <property type="entry name" value="WRKY TRANSCRIPTION FACTOR 36-RELATED"/>
    <property type="match status" value="1"/>
</dbReference>
<dbReference type="InterPro" id="IPR044810">
    <property type="entry name" value="WRKY_plant"/>
</dbReference>
<dbReference type="GO" id="GO:0005634">
    <property type="term" value="C:nucleus"/>
    <property type="evidence" value="ECO:0007669"/>
    <property type="project" value="UniProtKB-SubCell"/>
</dbReference>
<dbReference type="PANTHER" id="PTHR31429:SF106">
    <property type="entry name" value="WRKY TRANSCRIPTION FACTOR 31-RELATED"/>
    <property type="match status" value="1"/>
</dbReference>
<dbReference type="SUPFAM" id="SSF118290">
    <property type="entry name" value="WRKY DNA-binding domain"/>
    <property type="match status" value="1"/>
</dbReference>
<comment type="subcellular location">
    <subcellularLocation>
        <location evidence="1">Nucleus</location>
    </subcellularLocation>
</comment>
<keyword evidence="5" id="KW-0539">Nucleus</keyword>
<dbReference type="AlphaFoldDB" id="A0A8J5EV44"/>
<dbReference type="FunFam" id="2.20.25.80:FF:000002">
    <property type="entry name" value="probable WRKY transcription factor 31"/>
    <property type="match status" value="1"/>
</dbReference>
<evidence type="ECO:0000256" key="5">
    <source>
        <dbReference type="ARBA" id="ARBA00023242"/>
    </source>
</evidence>
<evidence type="ECO:0000256" key="6">
    <source>
        <dbReference type="SAM" id="MobiDB-lite"/>
    </source>
</evidence>
<dbReference type="Pfam" id="PF03106">
    <property type="entry name" value="WRKY"/>
    <property type="match status" value="1"/>
</dbReference>
<keyword evidence="4" id="KW-0804">Transcription</keyword>
<organism evidence="8 9">
    <name type="scientific">Zingiber officinale</name>
    <name type="common">Ginger</name>
    <name type="synonym">Amomum zingiber</name>
    <dbReference type="NCBI Taxonomy" id="94328"/>
    <lineage>
        <taxon>Eukaryota</taxon>
        <taxon>Viridiplantae</taxon>
        <taxon>Streptophyta</taxon>
        <taxon>Embryophyta</taxon>
        <taxon>Tracheophyta</taxon>
        <taxon>Spermatophyta</taxon>
        <taxon>Magnoliopsida</taxon>
        <taxon>Liliopsida</taxon>
        <taxon>Zingiberales</taxon>
        <taxon>Zingiberaceae</taxon>
        <taxon>Zingiber</taxon>
    </lineage>
</organism>
<evidence type="ECO:0000256" key="4">
    <source>
        <dbReference type="ARBA" id="ARBA00023163"/>
    </source>
</evidence>
<evidence type="ECO:0000256" key="1">
    <source>
        <dbReference type="ARBA" id="ARBA00004123"/>
    </source>
</evidence>
<feature type="region of interest" description="Disordered" evidence="6">
    <location>
        <begin position="129"/>
        <end position="149"/>
    </location>
</feature>
<protein>
    <recommendedName>
        <fullName evidence="7">WRKY domain-containing protein</fullName>
    </recommendedName>
</protein>
<proteinExistence type="predicted"/>
<keyword evidence="9" id="KW-1185">Reference proteome</keyword>
<dbReference type="PROSITE" id="PS50811">
    <property type="entry name" value="WRKY"/>
    <property type="match status" value="1"/>
</dbReference>
<sequence length="447" mass="47542">MDKGDGTADDRLAVNEMDFFSDDRRRGMELALLPSYCAKKPEHHFTIVDTGLNLLPAVNAGSGHSTVDDGLPSQADQNRKESRSVKAAMEAELVHVREENERLKQMLSQVVAHYNTLHAQFISLMQQNNRSDGPQTVEPKKHELGGGRGPIWPLIDRGSLGEKLDVDEVAADEGITRKVRVSLRARSEAPMIIDGCQWRKYGQKLAKGNPCPRAYYRCTMAAGCPVRKQVQRCAEDHSILTTTYEGTHSHPLPPAAMAMASTTSAAGSMLLSGSISSSPAPAELGLPYSLSMATISASAPFPTVMLDLTRSASALQFGGFAMPPSAQYYYGAKFSGMADMVDAATAAITADPGFTAALAAAVSSIIGGNHLQTASRGASGGDGDGEGIADKHSKSGSDLQIKSGSDLQIKSGSDLQINSWSDLQINSLSDLQNISWSGLQSISWSGL</sequence>
<reference evidence="8 9" key="1">
    <citation type="submission" date="2020-08" db="EMBL/GenBank/DDBJ databases">
        <title>Plant Genome Project.</title>
        <authorList>
            <person name="Zhang R.-G."/>
        </authorList>
    </citation>
    <scope>NUCLEOTIDE SEQUENCE [LARGE SCALE GENOMIC DNA]</scope>
    <source>
        <tissue evidence="8">Rhizome</tissue>
    </source>
</reference>
<feature type="region of interest" description="Disordered" evidence="6">
    <location>
        <begin position="374"/>
        <end position="401"/>
    </location>
</feature>
<dbReference type="SMART" id="SM00774">
    <property type="entry name" value="WRKY"/>
    <property type="match status" value="1"/>
</dbReference>
<dbReference type="GO" id="GO:0003700">
    <property type="term" value="F:DNA-binding transcription factor activity"/>
    <property type="evidence" value="ECO:0007669"/>
    <property type="project" value="InterPro"/>
</dbReference>
<evidence type="ECO:0000259" key="7">
    <source>
        <dbReference type="PROSITE" id="PS50811"/>
    </source>
</evidence>
<feature type="region of interest" description="Disordered" evidence="6">
    <location>
        <begin position="63"/>
        <end position="83"/>
    </location>
</feature>
<feature type="domain" description="WRKY" evidence="7">
    <location>
        <begin position="187"/>
        <end position="253"/>
    </location>
</feature>
<dbReference type="InterPro" id="IPR036576">
    <property type="entry name" value="WRKY_dom_sf"/>
</dbReference>
<keyword evidence="2" id="KW-0805">Transcription regulation</keyword>
<dbReference type="EMBL" id="JACMSC010000020">
    <property type="protein sequence ID" value="KAG6471979.1"/>
    <property type="molecule type" value="Genomic_DNA"/>
</dbReference>
<gene>
    <name evidence="8" type="ORF">ZIOFF_069434</name>
</gene>
<keyword evidence="3" id="KW-0238">DNA-binding</keyword>
<accession>A0A8J5EV44</accession>
<dbReference type="Gene3D" id="2.20.25.80">
    <property type="entry name" value="WRKY domain"/>
    <property type="match status" value="1"/>
</dbReference>
<evidence type="ECO:0000256" key="3">
    <source>
        <dbReference type="ARBA" id="ARBA00023125"/>
    </source>
</evidence>